<evidence type="ECO:0000313" key="3">
    <source>
        <dbReference type="EMBL" id="KAK1790819.1"/>
    </source>
</evidence>
<keyword evidence="1" id="KW-0732">Signal</keyword>
<dbReference type="EMBL" id="JAROKS010000021">
    <property type="protein sequence ID" value="KAK1790819.1"/>
    <property type="molecule type" value="Genomic_DNA"/>
</dbReference>
<dbReference type="CDD" id="cd23611">
    <property type="entry name" value="TFP_LU_ECD_THFP5"/>
    <property type="match status" value="1"/>
</dbReference>
<sequence>MRTMFVVLALALLVMGVAGSALKCNNCVPLTAGGKCRNTIETCGYNKDACVTAMFTTYPFNYFKRCIKLSDCLLLQGSPGINAVCCQRDLCN</sequence>
<evidence type="ECO:0000256" key="1">
    <source>
        <dbReference type="SAM" id="SignalP"/>
    </source>
</evidence>
<dbReference type="InterPro" id="IPR045860">
    <property type="entry name" value="Snake_toxin-like_sf"/>
</dbReference>
<dbReference type="Proteomes" id="UP001239994">
    <property type="component" value="Unassembled WGS sequence"/>
</dbReference>
<reference evidence="3" key="1">
    <citation type="submission" date="2023-03" db="EMBL/GenBank/DDBJ databases">
        <title>Electrophorus voltai genome.</title>
        <authorList>
            <person name="Bian C."/>
        </authorList>
    </citation>
    <scope>NUCLEOTIDE SEQUENCE</scope>
    <source>
        <strain evidence="3">CB-2022</strain>
        <tissue evidence="3">Muscle</tissue>
    </source>
</reference>
<proteinExistence type="predicted"/>
<dbReference type="AlphaFoldDB" id="A0AAD9DS86"/>
<protein>
    <recommendedName>
        <fullName evidence="2">Snake toxin/toxin-like domain-containing protein</fullName>
    </recommendedName>
</protein>
<keyword evidence="4" id="KW-1185">Reference proteome</keyword>
<accession>A0AAD9DS86</accession>
<dbReference type="Gene3D" id="2.10.60.10">
    <property type="entry name" value="CD59"/>
    <property type="match status" value="1"/>
</dbReference>
<organism evidence="3 4">
    <name type="scientific">Electrophorus voltai</name>
    <dbReference type="NCBI Taxonomy" id="2609070"/>
    <lineage>
        <taxon>Eukaryota</taxon>
        <taxon>Metazoa</taxon>
        <taxon>Chordata</taxon>
        <taxon>Craniata</taxon>
        <taxon>Vertebrata</taxon>
        <taxon>Euteleostomi</taxon>
        <taxon>Actinopterygii</taxon>
        <taxon>Neopterygii</taxon>
        <taxon>Teleostei</taxon>
        <taxon>Ostariophysi</taxon>
        <taxon>Gymnotiformes</taxon>
        <taxon>Gymnotoidei</taxon>
        <taxon>Gymnotidae</taxon>
        <taxon>Electrophorus</taxon>
    </lineage>
</organism>
<evidence type="ECO:0000259" key="2">
    <source>
        <dbReference type="Pfam" id="PF00087"/>
    </source>
</evidence>
<feature type="chain" id="PRO_5042124053" description="Snake toxin/toxin-like domain-containing protein" evidence="1">
    <location>
        <begin position="20"/>
        <end position="92"/>
    </location>
</feature>
<evidence type="ECO:0000313" key="4">
    <source>
        <dbReference type="Proteomes" id="UP001239994"/>
    </source>
</evidence>
<gene>
    <name evidence="3" type="ORF">P4O66_014671</name>
</gene>
<comment type="caution">
    <text evidence="3">The sequence shown here is derived from an EMBL/GenBank/DDBJ whole genome shotgun (WGS) entry which is preliminary data.</text>
</comment>
<dbReference type="Pfam" id="PF00087">
    <property type="entry name" value="Toxin_TOLIP"/>
    <property type="match status" value="1"/>
</dbReference>
<name>A0AAD9DS86_9TELE</name>
<dbReference type="InterPro" id="IPR035076">
    <property type="entry name" value="Toxin/TOLIP"/>
</dbReference>
<feature type="signal peptide" evidence="1">
    <location>
        <begin position="1"/>
        <end position="19"/>
    </location>
</feature>
<feature type="domain" description="Snake toxin/toxin-like" evidence="2">
    <location>
        <begin position="22"/>
        <end position="92"/>
    </location>
</feature>
<dbReference type="SUPFAM" id="SSF57302">
    <property type="entry name" value="Snake toxin-like"/>
    <property type="match status" value="1"/>
</dbReference>